<dbReference type="Proteomes" id="UP000321085">
    <property type="component" value="Unassembled WGS sequence"/>
</dbReference>
<evidence type="ECO:0000313" key="1">
    <source>
        <dbReference type="EMBL" id="GEO19084.1"/>
    </source>
</evidence>
<sequence>MAWSGDWASLWHGSPIRETPPAEIRSGEALYFLAFVILA</sequence>
<comment type="caution">
    <text evidence="1">The sequence shown here is derived from an EMBL/GenBank/DDBJ whole genome shotgun (WGS) entry which is preliminary data.</text>
</comment>
<accession>A0A512C4E2</accession>
<proteinExistence type="predicted"/>
<dbReference type="AlphaFoldDB" id="A0A512C4E2"/>
<dbReference type="EMBL" id="BJYU01000318">
    <property type="protein sequence ID" value="GEO19084.1"/>
    <property type="molecule type" value="Genomic_DNA"/>
</dbReference>
<protein>
    <submittedName>
        <fullName evidence="1">Uncharacterized protein</fullName>
    </submittedName>
</protein>
<name>A0A512C4E2_9HYPH</name>
<keyword evidence="2" id="KW-1185">Reference proteome</keyword>
<evidence type="ECO:0000313" key="2">
    <source>
        <dbReference type="Proteomes" id="UP000321085"/>
    </source>
</evidence>
<organism evidence="1 2">
    <name type="scientific">Microvirga aerophila</name>
    <dbReference type="NCBI Taxonomy" id="670291"/>
    <lineage>
        <taxon>Bacteria</taxon>
        <taxon>Pseudomonadati</taxon>
        <taxon>Pseudomonadota</taxon>
        <taxon>Alphaproteobacteria</taxon>
        <taxon>Hyphomicrobiales</taxon>
        <taxon>Methylobacteriaceae</taxon>
        <taxon>Microvirga</taxon>
    </lineage>
</organism>
<reference evidence="1 2" key="1">
    <citation type="submission" date="2019-07" db="EMBL/GenBank/DDBJ databases">
        <title>Whole genome shotgun sequence of Microvirga aerophila NBRC 106136.</title>
        <authorList>
            <person name="Hosoyama A."/>
            <person name="Uohara A."/>
            <person name="Ohji S."/>
            <person name="Ichikawa N."/>
        </authorList>
    </citation>
    <scope>NUCLEOTIDE SEQUENCE [LARGE SCALE GENOMIC DNA]</scope>
    <source>
        <strain evidence="1 2">NBRC 106136</strain>
    </source>
</reference>
<gene>
    <name evidence="1" type="ORF">MAE02_67800</name>
</gene>